<feature type="transmembrane region" description="Helical" evidence="3">
    <location>
        <begin position="171"/>
        <end position="190"/>
    </location>
</feature>
<evidence type="ECO:0000313" key="5">
    <source>
        <dbReference type="EMBL" id="TDN53493.1"/>
    </source>
</evidence>
<feature type="transmembrane region" description="Helical" evidence="3">
    <location>
        <begin position="144"/>
        <end position="164"/>
    </location>
</feature>
<dbReference type="InterPro" id="IPR050469">
    <property type="entry name" value="Diguanylate_Cyclase"/>
</dbReference>
<feature type="transmembrane region" description="Helical" evidence="3">
    <location>
        <begin position="196"/>
        <end position="217"/>
    </location>
</feature>
<feature type="transmembrane region" description="Helical" evidence="3">
    <location>
        <begin position="40"/>
        <end position="62"/>
    </location>
</feature>
<dbReference type="Pfam" id="PF00990">
    <property type="entry name" value="GGDEF"/>
    <property type="match status" value="1"/>
</dbReference>
<sequence length="393" mass="42718">MKRLWNAICQHIVAPTQLSSDQLPRLLAPFNRSPQLRRHAAAVIIARVQLICALFAVLVPLWAVVDLLVFEWPVAWPLVLMRLASAAVFATLAWPRGISMERPYLQAMAMLVTMMLVPPLFYLASLQVIDVSRLSGWPRLVGELYGFMPTVVLGGLAIFPLTALEALLLSLPAIAIAVFGMAASGLEFSLQQHGAALWFMLLMLGVAMFSGMSQTHYMESLVHKAMTDPLTGAFSRRSGAEALELMFRLSSMSSRPLTVVFFDLDHFKAINDGYGHDAGDQALIALVQTLRGILRRGDVLARWGGEEFVAVLPDLPVAQVPAFLSRLRAAGLGIRPDGKPLTASIGVAESLVDGVGDWAKLVELADQRMYRAKHEGRDRAVLPGGAVIGFSAA</sequence>
<evidence type="ECO:0000256" key="2">
    <source>
        <dbReference type="ARBA" id="ARBA00034247"/>
    </source>
</evidence>
<dbReference type="NCBIfam" id="TIGR00254">
    <property type="entry name" value="GGDEF"/>
    <property type="match status" value="1"/>
</dbReference>
<dbReference type="InterPro" id="IPR029787">
    <property type="entry name" value="Nucleotide_cyclase"/>
</dbReference>
<dbReference type="InterPro" id="IPR000160">
    <property type="entry name" value="GGDEF_dom"/>
</dbReference>
<feature type="transmembrane region" description="Helical" evidence="3">
    <location>
        <begin position="74"/>
        <end position="92"/>
    </location>
</feature>
<dbReference type="InterPro" id="IPR043128">
    <property type="entry name" value="Rev_trsase/Diguanyl_cyclase"/>
</dbReference>
<dbReference type="SMART" id="SM00267">
    <property type="entry name" value="GGDEF"/>
    <property type="match status" value="1"/>
</dbReference>
<feature type="transmembrane region" description="Helical" evidence="3">
    <location>
        <begin position="104"/>
        <end position="124"/>
    </location>
</feature>
<dbReference type="CDD" id="cd01949">
    <property type="entry name" value="GGDEF"/>
    <property type="match status" value="1"/>
</dbReference>
<dbReference type="EC" id="2.7.7.65" evidence="1"/>
<dbReference type="GO" id="GO:0005886">
    <property type="term" value="C:plasma membrane"/>
    <property type="evidence" value="ECO:0007669"/>
    <property type="project" value="TreeGrafter"/>
</dbReference>
<dbReference type="PROSITE" id="PS50887">
    <property type="entry name" value="GGDEF"/>
    <property type="match status" value="1"/>
</dbReference>
<dbReference type="GO" id="GO:0052621">
    <property type="term" value="F:diguanylate cyclase activity"/>
    <property type="evidence" value="ECO:0007669"/>
    <property type="project" value="UniProtKB-EC"/>
</dbReference>
<evidence type="ECO:0000259" key="4">
    <source>
        <dbReference type="PROSITE" id="PS50887"/>
    </source>
</evidence>
<reference evidence="5 6" key="1">
    <citation type="submission" date="2019-03" db="EMBL/GenBank/DDBJ databases">
        <title>Genomic Encyclopedia of Type Strains, Phase IV (KMG-IV): sequencing the most valuable type-strain genomes for metagenomic binning, comparative biology and taxonomic classification.</title>
        <authorList>
            <person name="Goeker M."/>
        </authorList>
    </citation>
    <scope>NUCLEOTIDE SEQUENCE [LARGE SCALE GENOMIC DNA]</scope>
    <source>
        <strain evidence="5 6">DSM 12121</strain>
    </source>
</reference>
<dbReference type="EMBL" id="SNVV01000005">
    <property type="protein sequence ID" value="TDN53493.1"/>
    <property type="molecule type" value="Genomic_DNA"/>
</dbReference>
<dbReference type="Gene3D" id="3.30.70.270">
    <property type="match status" value="1"/>
</dbReference>
<dbReference type="AlphaFoldDB" id="A0A4R6E6G4"/>
<comment type="catalytic activity">
    <reaction evidence="2">
        <text>2 GTP = 3',3'-c-di-GMP + 2 diphosphate</text>
        <dbReference type="Rhea" id="RHEA:24898"/>
        <dbReference type="ChEBI" id="CHEBI:33019"/>
        <dbReference type="ChEBI" id="CHEBI:37565"/>
        <dbReference type="ChEBI" id="CHEBI:58805"/>
        <dbReference type="EC" id="2.7.7.65"/>
    </reaction>
</comment>
<accession>A0A4R6E6G4</accession>
<keyword evidence="3" id="KW-0812">Transmembrane</keyword>
<protein>
    <recommendedName>
        <fullName evidence="1">diguanylate cyclase</fullName>
        <ecNumber evidence="1">2.7.7.65</ecNumber>
    </recommendedName>
</protein>
<dbReference type="PANTHER" id="PTHR45138:SF9">
    <property type="entry name" value="DIGUANYLATE CYCLASE DGCM-RELATED"/>
    <property type="match status" value="1"/>
</dbReference>
<dbReference type="OrthoDB" id="9813903at2"/>
<dbReference type="PANTHER" id="PTHR45138">
    <property type="entry name" value="REGULATORY COMPONENTS OF SENSORY TRANSDUCTION SYSTEM"/>
    <property type="match status" value="1"/>
</dbReference>
<proteinExistence type="predicted"/>
<keyword evidence="3" id="KW-0472">Membrane</keyword>
<evidence type="ECO:0000256" key="1">
    <source>
        <dbReference type="ARBA" id="ARBA00012528"/>
    </source>
</evidence>
<comment type="caution">
    <text evidence="5">The sequence shown here is derived from an EMBL/GenBank/DDBJ whole genome shotgun (WGS) entry which is preliminary data.</text>
</comment>
<dbReference type="FunFam" id="3.30.70.270:FF:000001">
    <property type="entry name" value="Diguanylate cyclase domain protein"/>
    <property type="match status" value="1"/>
</dbReference>
<evidence type="ECO:0000256" key="3">
    <source>
        <dbReference type="SAM" id="Phobius"/>
    </source>
</evidence>
<name>A0A4R6E6G4_9RHOO</name>
<dbReference type="Proteomes" id="UP000295129">
    <property type="component" value="Unassembled WGS sequence"/>
</dbReference>
<dbReference type="SUPFAM" id="SSF55073">
    <property type="entry name" value="Nucleotide cyclase"/>
    <property type="match status" value="1"/>
</dbReference>
<gene>
    <name evidence="5" type="ORF">C7389_105168</name>
</gene>
<feature type="domain" description="GGDEF" evidence="4">
    <location>
        <begin position="255"/>
        <end position="385"/>
    </location>
</feature>
<evidence type="ECO:0000313" key="6">
    <source>
        <dbReference type="Proteomes" id="UP000295129"/>
    </source>
</evidence>
<dbReference type="GO" id="GO:1902201">
    <property type="term" value="P:negative regulation of bacterial-type flagellum-dependent cell motility"/>
    <property type="evidence" value="ECO:0007669"/>
    <property type="project" value="TreeGrafter"/>
</dbReference>
<keyword evidence="6" id="KW-1185">Reference proteome</keyword>
<organism evidence="5 6">
    <name type="scientific">Azoarcus indigens</name>
    <dbReference type="NCBI Taxonomy" id="29545"/>
    <lineage>
        <taxon>Bacteria</taxon>
        <taxon>Pseudomonadati</taxon>
        <taxon>Pseudomonadota</taxon>
        <taxon>Betaproteobacteria</taxon>
        <taxon>Rhodocyclales</taxon>
        <taxon>Zoogloeaceae</taxon>
        <taxon>Azoarcus</taxon>
    </lineage>
</organism>
<dbReference type="RefSeq" id="WP_133590131.1">
    <property type="nucleotide sequence ID" value="NZ_SNVV01000005.1"/>
</dbReference>
<dbReference type="GO" id="GO:0043709">
    <property type="term" value="P:cell adhesion involved in single-species biofilm formation"/>
    <property type="evidence" value="ECO:0007669"/>
    <property type="project" value="TreeGrafter"/>
</dbReference>
<keyword evidence="3" id="KW-1133">Transmembrane helix</keyword>